<gene>
    <name evidence="1" type="ORF">MORIYA_0713</name>
</gene>
<organism evidence="1 2">
    <name type="scientific">Moritella yayanosii</name>
    <dbReference type="NCBI Taxonomy" id="69539"/>
    <lineage>
        <taxon>Bacteria</taxon>
        <taxon>Pseudomonadati</taxon>
        <taxon>Pseudomonadota</taxon>
        <taxon>Gammaproteobacteria</taxon>
        <taxon>Alteromonadales</taxon>
        <taxon>Moritellaceae</taxon>
        <taxon>Moritella</taxon>
    </lineage>
</organism>
<dbReference type="KEGG" id="mya:MORIYA_0713"/>
<evidence type="ECO:0000313" key="2">
    <source>
        <dbReference type="Proteomes" id="UP000250163"/>
    </source>
</evidence>
<evidence type="ECO:0000313" key="1">
    <source>
        <dbReference type="EMBL" id="SQD77191.1"/>
    </source>
</evidence>
<evidence type="ECO:0008006" key="3">
    <source>
        <dbReference type="Google" id="ProtNLM"/>
    </source>
</evidence>
<dbReference type="AlphaFoldDB" id="A0A330LMJ6"/>
<dbReference type="OrthoDB" id="8480759at2"/>
<dbReference type="Proteomes" id="UP000250163">
    <property type="component" value="Chromosome MORIYA"/>
</dbReference>
<dbReference type="RefSeq" id="WP_112712700.1">
    <property type="nucleotide sequence ID" value="NZ_LS483250.1"/>
</dbReference>
<name>A0A330LMJ6_9GAMM</name>
<protein>
    <recommendedName>
        <fullName evidence="3">Cytoplasmic protein</fullName>
    </recommendedName>
</protein>
<dbReference type="EMBL" id="LS483250">
    <property type="protein sequence ID" value="SQD77191.1"/>
    <property type="molecule type" value="Genomic_DNA"/>
</dbReference>
<dbReference type="InterPro" id="IPR025562">
    <property type="entry name" value="Tae4"/>
</dbReference>
<reference evidence="2" key="1">
    <citation type="submission" date="2018-05" db="EMBL/GenBank/DDBJ databases">
        <authorList>
            <person name="Cea G.-C."/>
            <person name="William W."/>
        </authorList>
    </citation>
    <scope>NUCLEOTIDE SEQUENCE [LARGE SCALE GENOMIC DNA]</scope>
    <source>
        <strain evidence="2">DB21MT 5</strain>
    </source>
</reference>
<keyword evidence="2" id="KW-1185">Reference proteome</keyword>
<proteinExistence type="predicted"/>
<dbReference type="Pfam" id="PF14113">
    <property type="entry name" value="Tae4"/>
    <property type="match status" value="1"/>
</dbReference>
<accession>A0A330LMJ6</accession>
<dbReference type="Gene3D" id="3.90.1720.70">
    <property type="match status" value="1"/>
</dbReference>
<sequence>MARPRPHFARAWMHFSEVNISVKDVGKKIGGHVQINIDSEIFQNACPIRMSYVLNKCGILIPKGGKYAVVSGQDKKQYMYRVNDMIPYLEEIFGKPDITVNHPRMSDFSGQKGIIVFSGNGWSNARGHVTLWNGMICSDACHFMGSDENGTFIPQKAYLWLLA</sequence>